<dbReference type="GO" id="GO:0051231">
    <property type="term" value="P:spindle elongation"/>
    <property type="evidence" value="ECO:0007669"/>
    <property type="project" value="TreeGrafter"/>
</dbReference>
<feature type="compositionally biased region" description="Basic and acidic residues" evidence="6">
    <location>
        <begin position="420"/>
        <end position="429"/>
    </location>
</feature>
<keyword evidence="3 5" id="KW-0067">ATP-binding</keyword>
<dbReference type="CDD" id="cd00106">
    <property type="entry name" value="KISc"/>
    <property type="match status" value="1"/>
</dbReference>
<reference evidence="7" key="1">
    <citation type="journal article" date="2021" name="Mol. Ecol. Resour.">
        <title>Apolygus lucorum genome provides insights into omnivorousness and mesophyll feeding.</title>
        <authorList>
            <person name="Liu Y."/>
            <person name="Liu H."/>
            <person name="Wang H."/>
            <person name="Huang T."/>
            <person name="Liu B."/>
            <person name="Yang B."/>
            <person name="Yin L."/>
            <person name="Li B."/>
            <person name="Zhang Y."/>
            <person name="Zhang S."/>
            <person name="Jiang F."/>
            <person name="Zhang X."/>
            <person name="Ren Y."/>
            <person name="Wang B."/>
            <person name="Wang S."/>
            <person name="Lu Y."/>
            <person name="Wu K."/>
            <person name="Fan W."/>
            <person name="Wang G."/>
        </authorList>
    </citation>
    <scope>NUCLEOTIDE SEQUENCE</scope>
    <source>
        <strain evidence="7">12Hb</strain>
    </source>
</reference>
<dbReference type="GO" id="GO:0007052">
    <property type="term" value="P:mitotic spindle organization"/>
    <property type="evidence" value="ECO:0007669"/>
    <property type="project" value="TreeGrafter"/>
</dbReference>
<sequence length="859" mass="98819">MLNESTIKIYARVKPTTEAVNFYDIGVKDGKHESLVIHTTSKEKKDTGSATHSFKFQKVFRESAQQAELFDVVGRPVVQAVFSGYNGAILAYGQTGTGKTHSISGGTTSSTRGMIPRAFQQIFDVIAMDQANNSPREFSVAMSTLEIYNEQCIDLLSKDSAGPEEKIRVELREDAAGNVRLRNLKEYPVRNMQEVEKYLFQSMTNRVTADTPMNQHSSRSHCIFTLYLRQRVQGERKQVKSKLHMIDLSGSERVWKNRISGHSLYEAKHINLSLHYLEQVIIALNDPKRFHVPYRNSSITNFLRDSLGGNSRTAMVFTISLEPDNFYETLSTCRFSQRVSLVKNHTRKVIEYDKDEELDFLRLEVERLKSIIAEMIGEDQMKLRVSASQESVPFKPKNDPLDDTQILQTTTLTEENSQLEAKEDEKQEIETTPCSPRSVVQTSKLPPPSRESAKSSFSTNVPTECSIISEESDVVTKYTKSHSSSYSSTYLDEIYNLLSNEDPQKSEVLNINKLLAIIGLDLPFSDKNSGRTFTEGDQKEFKYYIELPQNREKLRVYVLLSIMFQRHAQNEKILIEKARSRHIALKEAEAKLNIDVKENIEDDHNMKEYLLKQDTMYQQYFKLIMESKKKRIHYIKVFTQMRFLLAEFFMEWKQNHEGEAFEMSRINHETERLVRWVHSLRHPIKTMDSECEDTLKHDLAKEDGDGTTENGQNWCEISDDYATEDEKNKALNEDFQRLDTWTWNLRNMPCKIFDQAPTTSQPVPTSDEFIQTTVSNVRTSNDDLNEDLQRLETWAWNLRNKPCKINDLLPLTSRPTSDDFADSFLQTAIGNVRISNNVIPLIPIHSDSSVIQKLSEGAL</sequence>
<dbReference type="GO" id="GO:0005875">
    <property type="term" value="C:microtubule associated complex"/>
    <property type="evidence" value="ECO:0007669"/>
    <property type="project" value="TreeGrafter"/>
</dbReference>
<evidence type="ECO:0000256" key="5">
    <source>
        <dbReference type="PROSITE-ProRule" id="PRU00283"/>
    </source>
</evidence>
<dbReference type="InterPro" id="IPR001752">
    <property type="entry name" value="Kinesin_motor_dom"/>
</dbReference>
<dbReference type="GO" id="GO:0008017">
    <property type="term" value="F:microtubule binding"/>
    <property type="evidence" value="ECO:0007669"/>
    <property type="project" value="InterPro"/>
</dbReference>
<evidence type="ECO:0000256" key="6">
    <source>
        <dbReference type="SAM" id="MobiDB-lite"/>
    </source>
</evidence>
<evidence type="ECO:0000313" key="8">
    <source>
        <dbReference type="Proteomes" id="UP000466442"/>
    </source>
</evidence>
<dbReference type="GO" id="GO:0003777">
    <property type="term" value="F:microtubule motor activity"/>
    <property type="evidence" value="ECO:0007669"/>
    <property type="project" value="InterPro"/>
</dbReference>
<keyword evidence="4" id="KW-0963">Cytoplasm</keyword>
<evidence type="ECO:0000256" key="2">
    <source>
        <dbReference type="ARBA" id="ARBA00022741"/>
    </source>
</evidence>
<dbReference type="PRINTS" id="PR00380">
    <property type="entry name" value="KINESINHEAVY"/>
</dbReference>
<dbReference type="SMART" id="SM00129">
    <property type="entry name" value="KISc"/>
    <property type="match status" value="1"/>
</dbReference>
<comment type="subcellular location">
    <subcellularLocation>
        <location evidence="1">Cytoplasm</location>
        <location evidence="1">Cytoskeleton</location>
    </subcellularLocation>
</comment>
<feature type="binding site" evidence="5">
    <location>
        <begin position="93"/>
        <end position="100"/>
    </location>
    <ligand>
        <name>ATP</name>
        <dbReference type="ChEBI" id="CHEBI:30616"/>
    </ligand>
</feature>
<comment type="caution">
    <text evidence="7">The sequence shown here is derived from an EMBL/GenBank/DDBJ whole genome shotgun (WGS) entry which is preliminary data.</text>
</comment>
<dbReference type="AlphaFoldDB" id="A0A6A4JNT4"/>
<protein>
    <submittedName>
        <fullName evidence="7">Uncharacterized protein</fullName>
    </submittedName>
</protein>
<dbReference type="InterPro" id="IPR036961">
    <property type="entry name" value="Kinesin_motor_dom_sf"/>
</dbReference>
<gene>
    <name evidence="7" type="ORF">GE061_006926</name>
</gene>
<proteinExistence type="inferred from homology"/>
<dbReference type="PROSITE" id="PS50067">
    <property type="entry name" value="KINESIN_MOTOR_2"/>
    <property type="match status" value="1"/>
</dbReference>
<accession>A0A6A4JNT4</accession>
<dbReference type="InterPro" id="IPR027640">
    <property type="entry name" value="Kinesin-like_fam"/>
</dbReference>
<dbReference type="Pfam" id="PF00225">
    <property type="entry name" value="Kinesin"/>
    <property type="match status" value="1"/>
</dbReference>
<evidence type="ECO:0000256" key="1">
    <source>
        <dbReference type="ARBA" id="ARBA00004245"/>
    </source>
</evidence>
<evidence type="ECO:0000313" key="7">
    <source>
        <dbReference type="EMBL" id="KAF6198903.1"/>
    </source>
</evidence>
<dbReference type="Gene3D" id="3.40.850.10">
    <property type="entry name" value="Kinesin motor domain"/>
    <property type="match status" value="1"/>
</dbReference>
<dbReference type="OrthoDB" id="6628824at2759"/>
<dbReference type="GO" id="GO:0007018">
    <property type="term" value="P:microtubule-based movement"/>
    <property type="evidence" value="ECO:0007669"/>
    <property type="project" value="InterPro"/>
</dbReference>
<evidence type="ECO:0000256" key="3">
    <source>
        <dbReference type="ARBA" id="ARBA00022840"/>
    </source>
</evidence>
<comment type="similarity">
    <text evidence="5">Belongs to the TRAFAC class myosin-kinesin ATPase superfamily. Kinesin family.</text>
</comment>
<keyword evidence="8" id="KW-1185">Reference proteome</keyword>
<name>A0A6A4JNT4_APOLU</name>
<evidence type="ECO:0000256" key="4">
    <source>
        <dbReference type="ARBA" id="ARBA00023212"/>
    </source>
</evidence>
<dbReference type="Proteomes" id="UP000466442">
    <property type="component" value="Unassembled WGS sequence"/>
</dbReference>
<feature type="region of interest" description="Disordered" evidence="6">
    <location>
        <begin position="411"/>
        <end position="458"/>
    </location>
</feature>
<organism evidence="7 8">
    <name type="scientific">Apolygus lucorum</name>
    <name type="common">Small green plant bug</name>
    <name type="synonym">Lygocoris lucorum</name>
    <dbReference type="NCBI Taxonomy" id="248454"/>
    <lineage>
        <taxon>Eukaryota</taxon>
        <taxon>Metazoa</taxon>
        <taxon>Ecdysozoa</taxon>
        <taxon>Arthropoda</taxon>
        <taxon>Hexapoda</taxon>
        <taxon>Insecta</taxon>
        <taxon>Pterygota</taxon>
        <taxon>Neoptera</taxon>
        <taxon>Paraneoptera</taxon>
        <taxon>Hemiptera</taxon>
        <taxon>Heteroptera</taxon>
        <taxon>Panheteroptera</taxon>
        <taxon>Cimicomorpha</taxon>
        <taxon>Miridae</taxon>
        <taxon>Mirini</taxon>
        <taxon>Apolygus</taxon>
    </lineage>
</organism>
<keyword evidence="4" id="KW-0206">Cytoskeleton</keyword>
<dbReference type="PANTHER" id="PTHR47969:SF29">
    <property type="entry name" value="KINESIN-LIKE PROTEIN"/>
    <property type="match status" value="1"/>
</dbReference>
<dbReference type="InterPro" id="IPR027417">
    <property type="entry name" value="P-loop_NTPase"/>
</dbReference>
<dbReference type="EMBL" id="WIXP02000015">
    <property type="protein sequence ID" value="KAF6198903.1"/>
    <property type="molecule type" value="Genomic_DNA"/>
</dbReference>
<keyword evidence="2 5" id="KW-0547">Nucleotide-binding</keyword>
<dbReference type="PANTHER" id="PTHR47969">
    <property type="entry name" value="CHROMOSOME-ASSOCIATED KINESIN KIF4A-RELATED"/>
    <property type="match status" value="1"/>
</dbReference>
<keyword evidence="5" id="KW-0505">Motor protein</keyword>
<dbReference type="GO" id="GO:0005524">
    <property type="term" value="F:ATP binding"/>
    <property type="evidence" value="ECO:0007669"/>
    <property type="project" value="UniProtKB-UniRule"/>
</dbReference>
<dbReference type="SUPFAM" id="SSF52540">
    <property type="entry name" value="P-loop containing nucleoside triphosphate hydrolases"/>
    <property type="match status" value="1"/>
</dbReference>
<feature type="compositionally biased region" description="Polar residues" evidence="6">
    <location>
        <begin position="430"/>
        <end position="444"/>
    </location>
</feature>